<accession>A0A9Q9IFZ9</accession>
<proteinExistence type="predicted"/>
<dbReference type="AlphaFoldDB" id="A0A9Q9IFZ9"/>
<protein>
    <submittedName>
        <fullName evidence="1">Uncharacterized protein</fullName>
    </submittedName>
</protein>
<keyword evidence="2" id="KW-1185">Reference proteome</keyword>
<sequence>MQGSAPVPAAGSAPVIDDVVRTIRDLVARHPSLSLAVVASEPAGPAWHLRVTHTGSGVQVTLDHDGPPTPAASTAARLAELLREHPTILDILDERS</sequence>
<dbReference type="EMBL" id="CP073767">
    <property type="protein sequence ID" value="UWZ55021.1"/>
    <property type="molecule type" value="Genomic_DNA"/>
</dbReference>
<name>A0A9Q9IFZ9_9ACTN</name>
<organism evidence="1 2">
    <name type="scientific">Dactylosporangium aurantiacum</name>
    <dbReference type="NCBI Taxonomy" id="35754"/>
    <lineage>
        <taxon>Bacteria</taxon>
        <taxon>Bacillati</taxon>
        <taxon>Actinomycetota</taxon>
        <taxon>Actinomycetes</taxon>
        <taxon>Micromonosporales</taxon>
        <taxon>Micromonosporaceae</taxon>
        <taxon>Dactylosporangium</taxon>
    </lineage>
</organism>
<reference evidence="1" key="1">
    <citation type="submission" date="2021-04" db="EMBL/GenBank/DDBJ databases">
        <title>Dactylosporangium aurantiacum NRRL B-8018 full assembly.</title>
        <authorList>
            <person name="Hartkoorn R.C."/>
            <person name="Beaudoing E."/>
            <person name="Hot D."/>
        </authorList>
    </citation>
    <scope>NUCLEOTIDE SEQUENCE</scope>
    <source>
        <strain evidence="1">NRRL B-8018</strain>
    </source>
</reference>
<evidence type="ECO:0000313" key="1">
    <source>
        <dbReference type="EMBL" id="UWZ55021.1"/>
    </source>
</evidence>
<dbReference type="RefSeq" id="WP_033363160.1">
    <property type="nucleotide sequence ID" value="NZ_CP073767.1"/>
</dbReference>
<dbReference type="Proteomes" id="UP001058003">
    <property type="component" value="Chromosome"/>
</dbReference>
<gene>
    <name evidence="1" type="ORF">Daura_01675</name>
</gene>
<evidence type="ECO:0000313" key="2">
    <source>
        <dbReference type="Proteomes" id="UP001058003"/>
    </source>
</evidence>
<dbReference type="KEGG" id="daur:Daura_01675"/>